<dbReference type="Proteomes" id="UP000295345">
    <property type="component" value="Unassembled WGS sequence"/>
</dbReference>
<name>A0A4R4SI10_9ACTN</name>
<evidence type="ECO:0000313" key="2">
    <source>
        <dbReference type="Proteomes" id="UP000295345"/>
    </source>
</evidence>
<dbReference type="OrthoDB" id="4220531at2"/>
<dbReference type="EMBL" id="SMKI01000581">
    <property type="protein sequence ID" value="TDC63147.1"/>
    <property type="molecule type" value="Genomic_DNA"/>
</dbReference>
<proteinExistence type="predicted"/>
<reference evidence="1 2" key="1">
    <citation type="submission" date="2019-03" db="EMBL/GenBank/DDBJ databases">
        <title>Draft genome sequences of novel Actinobacteria.</title>
        <authorList>
            <person name="Sahin N."/>
            <person name="Ay H."/>
            <person name="Saygin H."/>
        </authorList>
    </citation>
    <scope>NUCLEOTIDE SEQUENCE [LARGE SCALE GENOMIC DNA]</scope>
    <source>
        <strain evidence="1 2">DSM 41900</strain>
    </source>
</reference>
<gene>
    <name evidence="1" type="ORF">E1283_32880</name>
</gene>
<organism evidence="1 2">
    <name type="scientific">Streptomyces hainanensis</name>
    <dbReference type="NCBI Taxonomy" id="402648"/>
    <lineage>
        <taxon>Bacteria</taxon>
        <taxon>Bacillati</taxon>
        <taxon>Actinomycetota</taxon>
        <taxon>Actinomycetes</taxon>
        <taxon>Kitasatosporales</taxon>
        <taxon>Streptomycetaceae</taxon>
        <taxon>Streptomyces</taxon>
    </lineage>
</organism>
<accession>A0A4R4SI10</accession>
<evidence type="ECO:0000313" key="1">
    <source>
        <dbReference type="EMBL" id="TDC63147.1"/>
    </source>
</evidence>
<protein>
    <submittedName>
        <fullName evidence="1">Uncharacterized protein</fullName>
    </submittedName>
</protein>
<sequence length="95" mass="10738">MTIPEVSTELRQSLERHRFSLRPQPDARPGEEIVGVVLEDGGETFHAGRVDHHLGLWSAFAVVRNAGLFRMDEVGRHESFEDAVLDVLMSFTHLE</sequence>
<dbReference type="AlphaFoldDB" id="A0A4R4SI10"/>
<keyword evidence="2" id="KW-1185">Reference proteome</keyword>
<comment type="caution">
    <text evidence="1">The sequence shown here is derived from an EMBL/GenBank/DDBJ whole genome shotgun (WGS) entry which is preliminary data.</text>
</comment>
<dbReference type="RefSeq" id="WP_132821824.1">
    <property type="nucleotide sequence ID" value="NZ_SMKI01000581.1"/>
</dbReference>